<dbReference type="InterPro" id="IPR008971">
    <property type="entry name" value="HSP40/DnaJ_pept-bd"/>
</dbReference>
<keyword evidence="10" id="KW-0238">DNA-binding</keyword>
<dbReference type="GO" id="GO:0003677">
    <property type="term" value="F:DNA binding"/>
    <property type="evidence" value="ECO:0007669"/>
    <property type="project" value="UniProtKB-KW"/>
</dbReference>
<dbReference type="CDD" id="cd06257">
    <property type="entry name" value="DnaJ"/>
    <property type="match status" value="1"/>
</dbReference>
<evidence type="ECO:0000256" key="6">
    <source>
        <dbReference type="ARBA" id="ARBA00022833"/>
    </source>
</evidence>
<accession>A0A1M6NS06</accession>
<proteinExistence type="predicted"/>
<dbReference type="Gene3D" id="2.60.260.20">
    <property type="entry name" value="Urease metallochaperone UreE, N-terminal domain"/>
    <property type="match status" value="2"/>
</dbReference>
<dbReference type="EMBL" id="FQZT01000032">
    <property type="protein sequence ID" value="SHJ98527.1"/>
    <property type="molecule type" value="Genomic_DNA"/>
</dbReference>
<dbReference type="PANTHER" id="PTHR43096">
    <property type="entry name" value="DNAJ HOMOLOG 1, MITOCHONDRIAL-RELATED"/>
    <property type="match status" value="1"/>
</dbReference>
<feature type="domain" description="J" evidence="9">
    <location>
        <begin position="4"/>
        <end position="69"/>
    </location>
</feature>
<keyword evidence="5" id="KW-0863">Zinc-finger</keyword>
<dbReference type="Proteomes" id="UP000184171">
    <property type="component" value="Unassembled WGS sequence"/>
</dbReference>
<dbReference type="AlphaFoldDB" id="A0A1M6NS06"/>
<dbReference type="PROSITE" id="PS50076">
    <property type="entry name" value="DNAJ_2"/>
    <property type="match status" value="1"/>
</dbReference>
<evidence type="ECO:0000256" key="1">
    <source>
        <dbReference type="ARBA" id="ARBA00022490"/>
    </source>
</evidence>
<dbReference type="GO" id="GO:0008270">
    <property type="term" value="F:zinc ion binding"/>
    <property type="evidence" value="ECO:0007669"/>
    <property type="project" value="UniProtKB-KW"/>
</dbReference>
<keyword evidence="2" id="KW-0235">DNA replication</keyword>
<evidence type="ECO:0000256" key="3">
    <source>
        <dbReference type="ARBA" id="ARBA00022723"/>
    </source>
</evidence>
<dbReference type="CDD" id="cd10747">
    <property type="entry name" value="DnaJ_C"/>
    <property type="match status" value="1"/>
</dbReference>
<evidence type="ECO:0000313" key="11">
    <source>
        <dbReference type="Proteomes" id="UP000184171"/>
    </source>
</evidence>
<dbReference type="SUPFAM" id="SSF46565">
    <property type="entry name" value="Chaperone J-domain"/>
    <property type="match status" value="1"/>
</dbReference>
<dbReference type="Gene3D" id="1.10.287.110">
    <property type="entry name" value="DnaJ domain"/>
    <property type="match status" value="1"/>
</dbReference>
<protein>
    <submittedName>
        <fullName evidence="10">Curved DNA-binding protein</fullName>
    </submittedName>
</protein>
<evidence type="ECO:0000256" key="4">
    <source>
        <dbReference type="ARBA" id="ARBA00022737"/>
    </source>
</evidence>
<dbReference type="InterPro" id="IPR002939">
    <property type="entry name" value="DnaJ_C"/>
</dbReference>
<evidence type="ECO:0000256" key="8">
    <source>
        <dbReference type="ARBA" id="ARBA00023186"/>
    </source>
</evidence>
<dbReference type="OrthoDB" id="9779889at2"/>
<reference evidence="10 11" key="1">
    <citation type="submission" date="2016-11" db="EMBL/GenBank/DDBJ databases">
        <authorList>
            <person name="Jaros S."/>
            <person name="Januszkiewicz K."/>
            <person name="Wedrychowicz H."/>
        </authorList>
    </citation>
    <scope>NUCLEOTIDE SEQUENCE [LARGE SCALE GENOMIC DNA]</scope>
    <source>
        <strain evidence="10 11">DSM 5091</strain>
    </source>
</reference>
<evidence type="ECO:0000256" key="7">
    <source>
        <dbReference type="ARBA" id="ARBA00023016"/>
    </source>
</evidence>
<evidence type="ECO:0000313" key="10">
    <source>
        <dbReference type="EMBL" id="SHJ98527.1"/>
    </source>
</evidence>
<dbReference type="PROSITE" id="PS00636">
    <property type="entry name" value="DNAJ_1"/>
    <property type="match status" value="1"/>
</dbReference>
<dbReference type="FunFam" id="2.60.260.20:FF:000005">
    <property type="entry name" value="Chaperone protein dnaJ 1, mitochondrial"/>
    <property type="match status" value="1"/>
</dbReference>
<evidence type="ECO:0000256" key="5">
    <source>
        <dbReference type="ARBA" id="ARBA00022771"/>
    </source>
</evidence>
<dbReference type="PANTHER" id="PTHR43096:SF52">
    <property type="entry name" value="DNAJ HOMOLOG 1, MITOCHONDRIAL-RELATED"/>
    <property type="match status" value="1"/>
</dbReference>
<dbReference type="FunFam" id="1.10.287.110:FF:000031">
    <property type="entry name" value="Molecular chaperone DnaJ"/>
    <property type="match status" value="1"/>
</dbReference>
<gene>
    <name evidence="10" type="ORF">SAMN02745165_03692</name>
</gene>
<keyword evidence="1" id="KW-0963">Cytoplasm</keyword>
<evidence type="ECO:0000259" key="9">
    <source>
        <dbReference type="PROSITE" id="PS50076"/>
    </source>
</evidence>
<keyword evidence="7" id="KW-0346">Stress response</keyword>
<dbReference type="InterPro" id="IPR036869">
    <property type="entry name" value="J_dom_sf"/>
</dbReference>
<keyword evidence="3" id="KW-0479">Metal-binding</keyword>
<dbReference type="Pfam" id="PF00226">
    <property type="entry name" value="DnaJ"/>
    <property type="match status" value="1"/>
</dbReference>
<dbReference type="SUPFAM" id="SSF49493">
    <property type="entry name" value="HSP40/DnaJ peptide-binding domain"/>
    <property type="match status" value="2"/>
</dbReference>
<dbReference type="GO" id="GO:0006260">
    <property type="term" value="P:DNA replication"/>
    <property type="evidence" value="ECO:0007669"/>
    <property type="project" value="UniProtKB-KW"/>
</dbReference>
<dbReference type="RefSeq" id="WP_072910188.1">
    <property type="nucleotide sequence ID" value="NZ_FQZT01000032.1"/>
</dbReference>
<organism evidence="10 11">
    <name type="scientific">Malonomonas rubra DSM 5091</name>
    <dbReference type="NCBI Taxonomy" id="1122189"/>
    <lineage>
        <taxon>Bacteria</taxon>
        <taxon>Pseudomonadati</taxon>
        <taxon>Thermodesulfobacteriota</taxon>
        <taxon>Desulfuromonadia</taxon>
        <taxon>Desulfuromonadales</taxon>
        <taxon>Geopsychrobacteraceae</taxon>
        <taxon>Malonomonas</taxon>
    </lineage>
</organism>
<dbReference type="GO" id="GO:0042026">
    <property type="term" value="P:protein refolding"/>
    <property type="evidence" value="ECO:0007669"/>
    <property type="project" value="TreeGrafter"/>
</dbReference>
<dbReference type="STRING" id="1122189.SAMN02745165_03692"/>
<evidence type="ECO:0000256" key="2">
    <source>
        <dbReference type="ARBA" id="ARBA00022705"/>
    </source>
</evidence>
<dbReference type="GO" id="GO:0005737">
    <property type="term" value="C:cytoplasm"/>
    <property type="evidence" value="ECO:0007669"/>
    <property type="project" value="TreeGrafter"/>
</dbReference>
<dbReference type="Pfam" id="PF01556">
    <property type="entry name" value="DnaJ_C"/>
    <property type="match status" value="1"/>
</dbReference>
<keyword evidence="11" id="KW-1185">Reference proteome</keyword>
<keyword evidence="4" id="KW-0677">Repeat</keyword>
<dbReference type="SMART" id="SM00271">
    <property type="entry name" value="DnaJ"/>
    <property type="match status" value="1"/>
</dbReference>
<keyword evidence="8" id="KW-0143">Chaperone</keyword>
<name>A0A1M6NS06_MALRU</name>
<sequence>MAQDYYTTLGVDKTADAATIKKAYRKLAQKYHPDRNPNDKAAEEKFKQITEAYAVLSDPEKRRQYDQFGSSGFHQRYSQEDIFRNMDFGDIFGGFGGGDDLFSQLFGGGGRTRGPSRRVAKGQDFSMQISIPFRLSIQGGERRIDYRSEGRVEQIKVRIPAGIESGSKLRVAGKGGPSPAGGPSGDLFLQIEVEPDPLFSREGNDLLVRVEIPYSGICLGTSAEVPTLDKPKRIKVPAGIQPGQKIRLRGFGVPGSGRRPTGDLFAVIQVAVPKSLNEPQQQLIEQLKELGL</sequence>
<dbReference type="InterPro" id="IPR001623">
    <property type="entry name" value="DnaJ_domain"/>
</dbReference>
<dbReference type="PRINTS" id="PR00625">
    <property type="entry name" value="JDOMAIN"/>
</dbReference>
<dbReference type="GO" id="GO:0051082">
    <property type="term" value="F:unfolded protein binding"/>
    <property type="evidence" value="ECO:0007669"/>
    <property type="project" value="InterPro"/>
</dbReference>
<dbReference type="InterPro" id="IPR018253">
    <property type="entry name" value="DnaJ_domain_CS"/>
</dbReference>
<keyword evidence="6" id="KW-0862">Zinc</keyword>